<proteinExistence type="predicted"/>
<organism evidence="1 2">
    <name type="scientific">Paenibacillus profundus</name>
    <dbReference type="NCBI Taxonomy" id="1173085"/>
    <lineage>
        <taxon>Bacteria</taxon>
        <taxon>Bacillati</taxon>
        <taxon>Bacillota</taxon>
        <taxon>Bacilli</taxon>
        <taxon>Bacillales</taxon>
        <taxon>Paenibacillaceae</taxon>
        <taxon>Paenibacillus</taxon>
    </lineage>
</organism>
<name>A0ABS8YDF6_9BACL</name>
<keyword evidence="2" id="KW-1185">Reference proteome</keyword>
<dbReference type="Proteomes" id="UP001199916">
    <property type="component" value="Unassembled WGS sequence"/>
</dbReference>
<comment type="caution">
    <text evidence="1">The sequence shown here is derived from an EMBL/GenBank/DDBJ whole genome shotgun (WGS) entry which is preliminary data.</text>
</comment>
<protein>
    <submittedName>
        <fullName evidence="1">Uncharacterized protein</fullName>
    </submittedName>
</protein>
<sequence>MRLLWVKVTKKHVSSMHLTVPDEAPESISGAYFFIFIEHEKGGEEEDGKVSDWKNTDDTASCLHACHAMIAVRAYPC</sequence>
<reference evidence="1 2" key="1">
    <citation type="submission" date="2021-11" db="EMBL/GenBank/DDBJ databases">
        <title>Draft genome sequence of Paenibacillus profundus YoMME, a new Gram-positive bacteria with exoelectrogenic properties.</title>
        <authorList>
            <person name="Hubenova Y."/>
            <person name="Hubenova E."/>
            <person name="Manasiev Y."/>
            <person name="Peykov S."/>
            <person name="Mitov M."/>
        </authorList>
    </citation>
    <scope>NUCLEOTIDE SEQUENCE [LARGE SCALE GENOMIC DNA]</scope>
    <source>
        <strain evidence="1 2">YoMME</strain>
    </source>
</reference>
<accession>A0ABS8YDF6</accession>
<dbReference type="EMBL" id="JAJNBZ010000002">
    <property type="protein sequence ID" value="MCE5168390.1"/>
    <property type="molecule type" value="Genomic_DNA"/>
</dbReference>
<gene>
    <name evidence="1" type="ORF">LQV63_03560</name>
</gene>
<evidence type="ECO:0000313" key="2">
    <source>
        <dbReference type="Proteomes" id="UP001199916"/>
    </source>
</evidence>
<evidence type="ECO:0000313" key="1">
    <source>
        <dbReference type="EMBL" id="MCE5168390.1"/>
    </source>
</evidence>